<name>A0A2G5DIC7_AQUCA</name>
<dbReference type="InParanoid" id="A0A2G5DIC7"/>
<dbReference type="EMBL" id="KZ305037">
    <property type="protein sequence ID" value="PIA43279.1"/>
    <property type="molecule type" value="Genomic_DNA"/>
</dbReference>
<accession>A0A2G5DIC7</accession>
<dbReference type="AlphaFoldDB" id="A0A2G5DIC7"/>
<proteinExistence type="predicted"/>
<gene>
    <name evidence="1" type="ORF">AQUCO_02000602v1</name>
</gene>
<protein>
    <submittedName>
        <fullName evidence="1">Uncharacterized protein</fullName>
    </submittedName>
</protein>
<evidence type="ECO:0000313" key="1">
    <source>
        <dbReference type="EMBL" id="PIA43279.1"/>
    </source>
</evidence>
<reference evidence="1 2" key="1">
    <citation type="submission" date="2017-09" db="EMBL/GenBank/DDBJ databases">
        <title>WGS assembly of Aquilegia coerulea Goldsmith.</title>
        <authorList>
            <person name="Hodges S."/>
            <person name="Kramer E."/>
            <person name="Nordborg M."/>
            <person name="Tomkins J."/>
            <person name="Borevitz J."/>
            <person name="Derieg N."/>
            <person name="Yan J."/>
            <person name="Mihaltcheva S."/>
            <person name="Hayes R.D."/>
            <person name="Rokhsar D."/>
        </authorList>
    </citation>
    <scope>NUCLEOTIDE SEQUENCE [LARGE SCALE GENOMIC DNA]</scope>
    <source>
        <strain evidence="2">cv. Goldsmith</strain>
    </source>
</reference>
<sequence>MGLEWIWIICFYVTNDNTNRYSSFNRRIINTYRVRQTEGYDAWVIQYLGLDHFPCGALSLSSSCVKIEISYHI</sequence>
<keyword evidence="2" id="KW-1185">Reference proteome</keyword>
<organism evidence="1 2">
    <name type="scientific">Aquilegia coerulea</name>
    <name type="common">Rocky mountain columbine</name>
    <dbReference type="NCBI Taxonomy" id="218851"/>
    <lineage>
        <taxon>Eukaryota</taxon>
        <taxon>Viridiplantae</taxon>
        <taxon>Streptophyta</taxon>
        <taxon>Embryophyta</taxon>
        <taxon>Tracheophyta</taxon>
        <taxon>Spermatophyta</taxon>
        <taxon>Magnoliopsida</taxon>
        <taxon>Ranunculales</taxon>
        <taxon>Ranunculaceae</taxon>
        <taxon>Thalictroideae</taxon>
        <taxon>Aquilegia</taxon>
    </lineage>
</organism>
<dbReference type="Proteomes" id="UP000230069">
    <property type="component" value="Unassembled WGS sequence"/>
</dbReference>
<evidence type="ECO:0000313" key="2">
    <source>
        <dbReference type="Proteomes" id="UP000230069"/>
    </source>
</evidence>